<gene>
    <name evidence="1" type="ORF">MNBD_PLANCTO02-25</name>
</gene>
<proteinExistence type="predicted"/>
<dbReference type="EMBL" id="UOGL01000374">
    <property type="protein sequence ID" value="VAX39834.1"/>
    <property type="molecule type" value="Genomic_DNA"/>
</dbReference>
<protein>
    <submittedName>
        <fullName evidence="1">Uncharacterized protein</fullName>
    </submittedName>
</protein>
<dbReference type="Gene3D" id="1.25.10.10">
    <property type="entry name" value="Leucine-rich Repeat Variant"/>
    <property type="match status" value="1"/>
</dbReference>
<dbReference type="InterPro" id="IPR011989">
    <property type="entry name" value="ARM-like"/>
</dbReference>
<dbReference type="InterPro" id="IPR016024">
    <property type="entry name" value="ARM-type_fold"/>
</dbReference>
<reference evidence="1" key="1">
    <citation type="submission" date="2018-06" db="EMBL/GenBank/DDBJ databases">
        <authorList>
            <person name="Zhirakovskaya E."/>
        </authorList>
    </citation>
    <scope>NUCLEOTIDE SEQUENCE</scope>
</reference>
<evidence type="ECO:0000313" key="1">
    <source>
        <dbReference type="EMBL" id="VAX39834.1"/>
    </source>
</evidence>
<name>A0A3B1DUQ6_9ZZZZ</name>
<dbReference type="SUPFAM" id="SSF48371">
    <property type="entry name" value="ARM repeat"/>
    <property type="match status" value="1"/>
</dbReference>
<sequence length="315" mass="36406">MRFFFFSLLIALFCVAQILPVNAHADVVKLKNGGELRGEVNWKKSGVKSATISILTVTGAHVVVARKEVQFVTRRSQIVEEYETRAKKTPDNVIAQWKMVEWCRSNKLKKQSLAHLDKIVKLEPDHKKARTGLNQSLYDGKWMTRDTWMTSQGYVKYKKGYITSQELELINQKKAERKKERAWVSKIRVWFKWMKSPNVKLQKKGYDNLVSLTDPHAIPALKKLMGKHKKDSVRQFFIRLLAKMEGPQPVRPLVKLALYDINRELRYAALNGISKDQYPVALPRFLRLLKSKHNTLVRRAGVGIEHVGNEQAIPY</sequence>
<feature type="non-terminal residue" evidence="1">
    <location>
        <position position="315"/>
    </location>
</feature>
<accession>A0A3B1DUQ6</accession>
<organism evidence="1">
    <name type="scientific">hydrothermal vent metagenome</name>
    <dbReference type="NCBI Taxonomy" id="652676"/>
    <lineage>
        <taxon>unclassified sequences</taxon>
        <taxon>metagenomes</taxon>
        <taxon>ecological metagenomes</taxon>
    </lineage>
</organism>
<dbReference type="AlphaFoldDB" id="A0A3B1DUQ6"/>
<dbReference type="Pfam" id="PF13646">
    <property type="entry name" value="HEAT_2"/>
    <property type="match status" value="1"/>
</dbReference>